<keyword evidence="2" id="KW-1185">Reference proteome</keyword>
<comment type="caution">
    <text evidence="1">The sequence shown here is derived from an EMBL/GenBank/DDBJ whole genome shotgun (WGS) entry which is preliminary data.</text>
</comment>
<accession>A0ABN3MAL6</accession>
<reference evidence="1 2" key="1">
    <citation type="journal article" date="2019" name="Int. J. Syst. Evol. Microbiol.">
        <title>The Global Catalogue of Microorganisms (GCM) 10K type strain sequencing project: providing services to taxonomists for standard genome sequencing and annotation.</title>
        <authorList>
            <consortium name="The Broad Institute Genomics Platform"/>
            <consortium name="The Broad Institute Genome Sequencing Center for Infectious Disease"/>
            <person name="Wu L."/>
            <person name="Ma J."/>
        </authorList>
    </citation>
    <scope>NUCLEOTIDE SEQUENCE [LARGE SCALE GENOMIC DNA]</scope>
    <source>
        <strain evidence="1 2">JCM 6923</strain>
    </source>
</reference>
<protein>
    <submittedName>
        <fullName evidence="1">Uncharacterized protein</fullName>
    </submittedName>
</protein>
<proteinExistence type="predicted"/>
<dbReference type="Proteomes" id="UP001501721">
    <property type="component" value="Unassembled WGS sequence"/>
</dbReference>
<evidence type="ECO:0000313" key="1">
    <source>
        <dbReference type="EMBL" id="GAA2498732.1"/>
    </source>
</evidence>
<evidence type="ECO:0000313" key="2">
    <source>
        <dbReference type="Proteomes" id="UP001501721"/>
    </source>
</evidence>
<sequence>MLEFAGRVVGAAQDISLTQKRRALSRALAAAIADPTPARLDIWELLQAAIQEIDAPHIRFLHVISSATPLPQPPEKPVDNARYGMTLEQVCEIDPGLGLGGHAILQKLLSLGLIESSLHGVLWSGTHRPYALSGLGQRLMTLLESDSPPAS</sequence>
<gene>
    <name evidence="1" type="ORF">GCM10010422_53980</name>
</gene>
<name>A0ABN3MAL6_9ACTN</name>
<dbReference type="EMBL" id="BAAATL010000029">
    <property type="protein sequence ID" value="GAA2498732.1"/>
    <property type="molecule type" value="Genomic_DNA"/>
</dbReference>
<organism evidence="1 2">
    <name type="scientific">Streptomyces graminearus</name>
    <dbReference type="NCBI Taxonomy" id="284030"/>
    <lineage>
        <taxon>Bacteria</taxon>
        <taxon>Bacillati</taxon>
        <taxon>Actinomycetota</taxon>
        <taxon>Actinomycetes</taxon>
        <taxon>Kitasatosporales</taxon>
        <taxon>Streptomycetaceae</taxon>
        <taxon>Streptomyces</taxon>
    </lineage>
</organism>